<dbReference type="EMBL" id="AFNW01000060">
    <property type="protein sequence ID" value="EKJ77292.1"/>
    <property type="molecule type" value="Genomic_DNA"/>
</dbReference>
<dbReference type="Proteomes" id="UP000007978">
    <property type="component" value="Chromosome 3"/>
</dbReference>
<dbReference type="GeneID" id="20361186"/>
<dbReference type="RefSeq" id="XP_061844456.1">
    <property type="nucleotide sequence ID" value="XM_061988432.1"/>
</dbReference>
<evidence type="ECO:0000313" key="1">
    <source>
        <dbReference type="EMBL" id="EKJ77292.1"/>
    </source>
</evidence>
<evidence type="ECO:0000313" key="2">
    <source>
        <dbReference type="Proteomes" id="UP000007978"/>
    </source>
</evidence>
<dbReference type="HOGENOM" id="CLU_3428525_0_0_1"/>
<name>K3VPM5_FUSPC</name>
<dbReference type="AlphaFoldDB" id="K3VPM5"/>
<accession>K3VPM5</accession>
<organism evidence="1 2">
    <name type="scientific">Fusarium pseudograminearum (strain CS3096)</name>
    <name type="common">Wheat and barley crown-rot fungus</name>
    <dbReference type="NCBI Taxonomy" id="1028729"/>
    <lineage>
        <taxon>Eukaryota</taxon>
        <taxon>Fungi</taxon>
        <taxon>Dikarya</taxon>
        <taxon>Ascomycota</taxon>
        <taxon>Pezizomycotina</taxon>
        <taxon>Sordariomycetes</taxon>
        <taxon>Hypocreomycetidae</taxon>
        <taxon>Hypocreales</taxon>
        <taxon>Nectriaceae</taxon>
        <taxon>Fusarium</taxon>
    </lineage>
</organism>
<reference evidence="1 2" key="1">
    <citation type="journal article" date="2012" name="PLoS Pathog.">
        <title>Comparative pathogenomics reveals horizontally acquired novel virulence genes in fungi infecting cereal hosts.</title>
        <authorList>
            <person name="Gardiner D.M."/>
            <person name="McDonald M.C."/>
            <person name="Covarelli L."/>
            <person name="Solomon P.S."/>
            <person name="Rusu A.G."/>
            <person name="Marshall M."/>
            <person name="Kazan K."/>
            <person name="Chakraborty S."/>
            <person name="McDonald B.A."/>
            <person name="Manners J.M."/>
        </authorList>
    </citation>
    <scope>NUCLEOTIDE SEQUENCE [LARGE SCALE GENOMIC DNA]</scope>
    <source>
        <strain evidence="1 2">CS3096</strain>
    </source>
</reference>
<comment type="caution">
    <text evidence="1">The sequence shown here is derived from an EMBL/GenBank/DDBJ whole genome shotgun (WGS) entry which is preliminary data.</text>
</comment>
<sequence length="20" mass="2378">MYLSINYPPHVASNFKYPHV</sequence>
<proteinExistence type="predicted"/>
<gene>
    <name evidence="1" type="ORF">FPSE_02567</name>
</gene>
<protein>
    <submittedName>
        <fullName evidence="1">Uncharacterized protein</fullName>
    </submittedName>
</protein>
<keyword evidence="2" id="KW-1185">Reference proteome</keyword>